<name>A0A1N6YL37_9EURY</name>
<organism evidence="1 2">
    <name type="scientific">Natronorubrum daqingense</name>
    <dbReference type="NCBI Taxonomy" id="588898"/>
    <lineage>
        <taxon>Archaea</taxon>
        <taxon>Methanobacteriati</taxon>
        <taxon>Methanobacteriota</taxon>
        <taxon>Stenosarchaea group</taxon>
        <taxon>Halobacteria</taxon>
        <taxon>Halobacteriales</taxon>
        <taxon>Natrialbaceae</taxon>
        <taxon>Natronorubrum</taxon>
    </lineage>
</organism>
<dbReference type="Proteomes" id="UP000185687">
    <property type="component" value="Unassembled WGS sequence"/>
</dbReference>
<reference evidence="1 2" key="1">
    <citation type="submission" date="2017-01" db="EMBL/GenBank/DDBJ databases">
        <authorList>
            <person name="Mah S.A."/>
            <person name="Swanson W.J."/>
            <person name="Moy G.W."/>
            <person name="Vacquier V.D."/>
        </authorList>
    </citation>
    <scope>NUCLEOTIDE SEQUENCE [LARGE SCALE GENOMIC DNA]</scope>
    <source>
        <strain evidence="1 2">CGMCC 1.8909</strain>
    </source>
</reference>
<proteinExistence type="predicted"/>
<gene>
    <name evidence="1" type="ORF">SAMN05421809_0482</name>
</gene>
<dbReference type="AlphaFoldDB" id="A0A1N6YL37"/>
<keyword evidence="2" id="KW-1185">Reference proteome</keyword>
<accession>A0A1N6YL37</accession>
<evidence type="ECO:0000313" key="1">
    <source>
        <dbReference type="EMBL" id="SIR15314.1"/>
    </source>
</evidence>
<sequence>MRASIPNPIADQSAWIAAISHPTVYILPSNAVGSPKYATNLDRFEAPPILQVPIDRSPVELPAKQE</sequence>
<protein>
    <submittedName>
        <fullName evidence="1">Uncharacterized protein</fullName>
    </submittedName>
</protein>
<dbReference type="EMBL" id="FTNP01000001">
    <property type="protein sequence ID" value="SIR15314.1"/>
    <property type="molecule type" value="Genomic_DNA"/>
</dbReference>
<evidence type="ECO:0000313" key="2">
    <source>
        <dbReference type="Proteomes" id="UP000185687"/>
    </source>
</evidence>